<feature type="active site" description="Phosphoserine intermediate" evidence="9 11">
    <location>
        <position position="60"/>
    </location>
</feature>
<accession>A0A1F8EHW7</accession>
<reference evidence="15 16" key="1">
    <citation type="journal article" date="2016" name="Nat. Commun.">
        <title>Thousands of microbial genomes shed light on interconnected biogeochemical processes in an aquifer system.</title>
        <authorList>
            <person name="Anantharaman K."/>
            <person name="Brown C.T."/>
            <person name="Hug L.A."/>
            <person name="Sharon I."/>
            <person name="Castelle C.J."/>
            <person name="Probst A.J."/>
            <person name="Thomas B.C."/>
            <person name="Singh A."/>
            <person name="Wilkins M.J."/>
            <person name="Karaoz U."/>
            <person name="Brodie E.L."/>
            <person name="Williams K.H."/>
            <person name="Hubbard S.S."/>
            <person name="Banfield J.F."/>
        </authorList>
    </citation>
    <scope>NUCLEOTIDE SEQUENCE [LARGE SCALE GENOMIC DNA]</scope>
</reference>
<evidence type="ECO:0000256" key="2">
    <source>
        <dbReference type="ARBA" id="ARBA00002315"/>
    </source>
</evidence>
<keyword evidence="7 9" id="KW-0464">Manganese</keyword>
<organism evidence="15 16">
    <name type="scientific">Candidatus Yanofskybacteria bacterium RIFCSPHIGHO2_01_FULL_41_27</name>
    <dbReference type="NCBI Taxonomy" id="1802662"/>
    <lineage>
        <taxon>Bacteria</taxon>
        <taxon>Candidatus Yanofskyibacteriota</taxon>
    </lineage>
</organism>
<dbReference type="Pfam" id="PF01676">
    <property type="entry name" value="Metalloenzyme"/>
    <property type="match status" value="1"/>
</dbReference>
<dbReference type="UniPathway" id="UPA00109">
    <property type="reaction ID" value="UER00186"/>
</dbReference>
<feature type="binding site" evidence="9">
    <location>
        <position position="327"/>
    </location>
    <ligand>
        <name>substrate</name>
    </ligand>
</feature>
<evidence type="ECO:0000313" key="16">
    <source>
        <dbReference type="Proteomes" id="UP000177503"/>
    </source>
</evidence>
<feature type="binding site" evidence="9">
    <location>
        <position position="183"/>
    </location>
    <ligand>
        <name>substrate</name>
    </ligand>
</feature>
<dbReference type="FunFam" id="3.40.1450.10:FF:000002">
    <property type="entry name" value="2,3-bisphosphoglycerate-independent phosphoglycerate mutase"/>
    <property type="match status" value="1"/>
</dbReference>
<dbReference type="STRING" id="1802662.A2736_01780"/>
<dbReference type="GO" id="GO:0006096">
    <property type="term" value="P:glycolytic process"/>
    <property type="evidence" value="ECO:0007669"/>
    <property type="project" value="UniProtKB-UniRule"/>
</dbReference>
<dbReference type="InterPro" id="IPR011258">
    <property type="entry name" value="BPG-indep_PGM_N"/>
</dbReference>
<sequence>MKPVVLTILDGWGYSRQKLGNAILNAKTPNLDVIQRNYPSLLLQASGVASGMLWGEPGNSEVGHLTAGAGRVIFQYLSRISKAIDNGEFFNNEILLKAVNHIKQNNSTLHLAGLLTSGSVHAYFNHLTALIDFAKKNNIENLKLHLFTDGKDSGLKEAPVLIKKLEDYLIKTEIGKIATVIGRNFAMDRDNNWNFTKATYDLITAGIGQETSDIYKTLDENYAGGLNDSVIPATVADSSGIIKTQDALIFFNYREDSMRQIARAFVEDNFSGFERPKIPDLFVVSFTPYLDGPDYNVAFSIPKIENGLAEVISKNGKKQLHIAETEKYAHATYFFNCLNNKPFEGETDVFIKSDKNHLEKPAMQANEIADKVAEAVKTGVYDFIILNIANADVMAHIGKLEHVIQGIEAADFALGKIKNAVLEAGGALLITADHGNAESLVFKGTGEEETEHNQNPIPFYLVAKEYERFRLDEEIAASMDKPSGFLSDVAPTILELLGLPKSSEMTGDSLLGQIKV</sequence>
<evidence type="ECO:0000256" key="12">
    <source>
        <dbReference type="PIRSR" id="PIRSR001492-3"/>
    </source>
</evidence>
<dbReference type="Gene3D" id="3.40.720.10">
    <property type="entry name" value="Alkaline Phosphatase, subunit A"/>
    <property type="match status" value="1"/>
</dbReference>
<feature type="binding site" evidence="9 12">
    <location>
        <position position="396"/>
    </location>
    <ligand>
        <name>Mn(2+)</name>
        <dbReference type="ChEBI" id="CHEBI:29035"/>
        <label>1</label>
    </ligand>
</feature>
<keyword evidence="8 9" id="KW-0413">Isomerase</keyword>
<feature type="binding site" evidence="9 12">
    <location>
        <position position="452"/>
    </location>
    <ligand>
        <name>Mn(2+)</name>
        <dbReference type="ChEBI" id="CHEBI:29035"/>
        <label>1</label>
    </ligand>
</feature>
<dbReference type="EC" id="5.4.2.12" evidence="9 10"/>
<feature type="domain" description="BPG-independent PGAM N-terminal" evidence="14">
    <location>
        <begin position="80"/>
        <end position="289"/>
    </location>
</feature>
<evidence type="ECO:0000256" key="3">
    <source>
        <dbReference type="ARBA" id="ARBA00004798"/>
    </source>
</evidence>
<evidence type="ECO:0000256" key="1">
    <source>
        <dbReference type="ARBA" id="ARBA00000370"/>
    </source>
</evidence>
<dbReference type="InterPro" id="IPR036646">
    <property type="entry name" value="PGAM_B_sf"/>
</dbReference>
<dbReference type="InterPro" id="IPR005995">
    <property type="entry name" value="Pgm_bpd_ind"/>
</dbReference>
<comment type="caution">
    <text evidence="9">Lacks conserved residue(s) required for the propagation of feature annotation.</text>
</comment>
<dbReference type="Proteomes" id="UP000177503">
    <property type="component" value="Unassembled WGS sequence"/>
</dbReference>
<comment type="similarity">
    <text evidence="4 9">Belongs to the BPG-independent phosphoglycerate mutase family.</text>
</comment>
<dbReference type="PANTHER" id="PTHR31637:SF0">
    <property type="entry name" value="2,3-BISPHOSPHOGLYCERATE-INDEPENDENT PHOSPHOGLYCERATE MUTASE"/>
    <property type="match status" value="1"/>
</dbReference>
<dbReference type="Gene3D" id="3.40.1450.10">
    <property type="entry name" value="BPG-independent phosphoglycerate mutase, domain B"/>
    <property type="match status" value="1"/>
</dbReference>
<dbReference type="SUPFAM" id="SSF64158">
    <property type="entry name" value="2,3-Bisphosphoglycerate-independent phosphoglycerate mutase, substrate-binding domain"/>
    <property type="match status" value="1"/>
</dbReference>
<protein>
    <recommendedName>
        <fullName evidence="9 10">2,3-bisphosphoglycerate-independent phosphoglycerate mutase</fullName>
        <shortName evidence="9">BPG-independent PGAM</shortName>
        <shortName evidence="9">Phosphoglyceromutase</shortName>
        <shortName evidence="9">iPGM</shortName>
        <ecNumber evidence="9 10">5.4.2.12</ecNumber>
    </recommendedName>
</protein>
<evidence type="ECO:0000256" key="7">
    <source>
        <dbReference type="ARBA" id="ARBA00023211"/>
    </source>
</evidence>
<feature type="binding site" evidence="9 12">
    <location>
        <position position="10"/>
    </location>
    <ligand>
        <name>Mn(2+)</name>
        <dbReference type="ChEBI" id="CHEBI:29035"/>
        <label>2</label>
    </ligand>
</feature>
<evidence type="ECO:0000259" key="14">
    <source>
        <dbReference type="Pfam" id="PF06415"/>
    </source>
</evidence>
<dbReference type="Pfam" id="PF06415">
    <property type="entry name" value="iPGM_N"/>
    <property type="match status" value="1"/>
</dbReference>
<feature type="binding site" evidence="9">
    <location>
        <position position="121"/>
    </location>
    <ligand>
        <name>substrate</name>
    </ligand>
</feature>
<dbReference type="HAMAP" id="MF_01038">
    <property type="entry name" value="GpmI"/>
    <property type="match status" value="1"/>
</dbReference>
<feature type="binding site" evidence="9">
    <location>
        <position position="189"/>
    </location>
    <ligand>
        <name>substrate</name>
    </ligand>
</feature>
<dbReference type="GO" id="GO:0004619">
    <property type="term" value="F:phosphoglycerate mutase activity"/>
    <property type="evidence" value="ECO:0007669"/>
    <property type="project" value="UniProtKB-UniRule"/>
</dbReference>
<evidence type="ECO:0000256" key="9">
    <source>
        <dbReference type="HAMAP-Rule" id="MF_01038"/>
    </source>
</evidence>
<dbReference type="PANTHER" id="PTHR31637">
    <property type="entry name" value="2,3-BISPHOSPHOGLYCERATE-INDEPENDENT PHOSPHOGLYCERATE MUTASE"/>
    <property type="match status" value="1"/>
</dbReference>
<dbReference type="EMBL" id="MGJC01000009">
    <property type="protein sequence ID" value="OGN00218.1"/>
    <property type="molecule type" value="Genomic_DNA"/>
</dbReference>
<feature type="binding site" evidence="9 12">
    <location>
        <position position="434"/>
    </location>
    <ligand>
        <name>Mn(2+)</name>
        <dbReference type="ChEBI" id="CHEBI:29035"/>
        <label>2</label>
    </ligand>
</feature>
<comment type="cofactor">
    <cofactor evidence="9">
        <name>Mn(2+)</name>
        <dbReference type="ChEBI" id="CHEBI:29035"/>
    </cofactor>
    <text evidence="9">Binds 2 manganese ions per subunit.</text>
</comment>
<comment type="caution">
    <text evidence="15">The sequence shown here is derived from an EMBL/GenBank/DDBJ whole genome shotgun (WGS) entry which is preliminary data.</text>
</comment>
<dbReference type="GO" id="GO:0005829">
    <property type="term" value="C:cytosol"/>
    <property type="evidence" value="ECO:0007669"/>
    <property type="project" value="TreeGrafter"/>
</dbReference>
<evidence type="ECO:0000313" key="15">
    <source>
        <dbReference type="EMBL" id="OGN00218.1"/>
    </source>
</evidence>
<dbReference type="GO" id="GO:0006007">
    <property type="term" value="P:glucose catabolic process"/>
    <property type="evidence" value="ECO:0007669"/>
    <property type="project" value="InterPro"/>
</dbReference>
<evidence type="ECO:0000256" key="4">
    <source>
        <dbReference type="ARBA" id="ARBA00008819"/>
    </source>
</evidence>
<comment type="pathway">
    <text evidence="3 9">Carbohydrate degradation; glycolysis; pyruvate from D-glyceraldehyde 3-phosphate: step 3/5.</text>
</comment>
<evidence type="ECO:0000256" key="8">
    <source>
        <dbReference type="ARBA" id="ARBA00023235"/>
    </source>
</evidence>
<proteinExistence type="inferred from homology"/>
<keyword evidence="6 9" id="KW-0324">Glycolysis</keyword>
<feature type="domain" description="Metalloenzyme" evidence="13">
    <location>
        <begin position="2"/>
        <end position="500"/>
    </location>
</feature>
<dbReference type="PIRSF" id="PIRSF001492">
    <property type="entry name" value="IPGAM"/>
    <property type="match status" value="1"/>
</dbReference>
<gene>
    <name evidence="9" type="primary">gpmI</name>
    <name evidence="15" type="ORF">A2736_01780</name>
</gene>
<dbReference type="InterPro" id="IPR017850">
    <property type="entry name" value="Alkaline_phosphatase_core_sf"/>
</dbReference>
<evidence type="ECO:0000256" key="10">
    <source>
        <dbReference type="NCBIfam" id="TIGR01307"/>
    </source>
</evidence>
<feature type="binding site" evidence="9 12">
    <location>
        <position position="60"/>
    </location>
    <ligand>
        <name>Mn(2+)</name>
        <dbReference type="ChEBI" id="CHEBI:29035"/>
        <label>2</label>
    </ligand>
</feature>
<dbReference type="SUPFAM" id="SSF53649">
    <property type="entry name" value="Alkaline phosphatase-like"/>
    <property type="match status" value="1"/>
</dbReference>
<feature type="binding site" evidence="9 12">
    <location>
        <position position="433"/>
    </location>
    <ligand>
        <name>Mn(2+)</name>
        <dbReference type="ChEBI" id="CHEBI:29035"/>
        <label>2</label>
    </ligand>
</feature>
<dbReference type="GO" id="GO:0030145">
    <property type="term" value="F:manganese ion binding"/>
    <property type="evidence" value="ECO:0007669"/>
    <property type="project" value="UniProtKB-UniRule"/>
</dbReference>
<name>A0A1F8EHW7_9BACT</name>
<evidence type="ECO:0000256" key="6">
    <source>
        <dbReference type="ARBA" id="ARBA00023152"/>
    </source>
</evidence>
<dbReference type="CDD" id="cd16010">
    <property type="entry name" value="iPGM"/>
    <property type="match status" value="1"/>
</dbReference>
<dbReference type="InterPro" id="IPR006124">
    <property type="entry name" value="Metalloenzyme"/>
</dbReference>
<evidence type="ECO:0000259" key="13">
    <source>
        <dbReference type="Pfam" id="PF01676"/>
    </source>
</evidence>
<comment type="catalytic activity">
    <reaction evidence="1 9">
        <text>(2R)-2-phosphoglycerate = (2R)-3-phosphoglycerate</text>
        <dbReference type="Rhea" id="RHEA:15901"/>
        <dbReference type="ChEBI" id="CHEBI:58272"/>
        <dbReference type="ChEBI" id="CHEBI:58289"/>
        <dbReference type="EC" id="5.4.2.12"/>
    </reaction>
</comment>
<feature type="binding site" evidence="9 12">
    <location>
        <position position="392"/>
    </location>
    <ligand>
        <name>Mn(2+)</name>
        <dbReference type="ChEBI" id="CHEBI:29035"/>
        <label>1</label>
    </ligand>
</feature>
<evidence type="ECO:0000256" key="11">
    <source>
        <dbReference type="PIRSR" id="PIRSR001492-1"/>
    </source>
</evidence>
<dbReference type="AlphaFoldDB" id="A0A1F8EHW7"/>
<dbReference type="NCBIfam" id="TIGR01307">
    <property type="entry name" value="pgm_bpd_ind"/>
    <property type="match status" value="1"/>
</dbReference>
<comment type="subunit">
    <text evidence="9">Monomer.</text>
</comment>
<comment type="function">
    <text evidence="2 9">Catalyzes the interconversion of 2-phosphoglycerate and 3-phosphoglycerate.</text>
</comment>
<keyword evidence="5 9" id="KW-0479">Metal-binding</keyword>
<evidence type="ECO:0000256" key="5">
    <source>
        <dbReference type="ARBA" id="ARBA00022723"/>
    </source>
</evidence>